<accession>A0A4Y2CJH1</accession>
<name>A0A4Y2CJH1_ARAVE</name>
<sequence length="110" mass="12408">MAHTENEIFQPPSMVCHGKRPCPATGQLTSSALRDCRKRYAWPLQEVIAWVRSGVMEICISIKCAMFNSILYSGKFRIWLPFAPPFPLTHYGVAGPFSVCAVSCHFESLW</sequence>
<comment type="caution">
    <text evidence="1">The sequence shown here is derived from an EMBL/GenBank/DDBJ whole genome shotgun (WGS) entry which is preliminary data.</text>
</comment>
<evidence type="ECO:0000313" key="2">
    <source>
        <dbReference type="Proteomes" id="UP000499080"/>
    </source>
</evidence>
<gene>
    <name evidence="1" type="ORF">AVEN_93955_1</name>
</gene>
<organism evidence="1 2">
    <name type="scientific">Araneus ventricosus</name>
    <name type="common">Orbweaver spider</name>
    <name type="synonym">Epeira ventricosa</name>
    <dbReference type="NCBI Taxonomy" id="182803"/>
    <lineage>
        <taxon>Eukaryota</taxon>
        <taxon>Metazoa</taxon>
        <taxon>Ecdysozoa</taxon>
        <taxon>Arthropoda</taxon>
        <taxon>Chelicerata</taxon>
        <taxon>Arachnida</taxon>
        <taxon>Araneae</taxon>
        <taxon>Araneomorphae</taxon>
        <taxon>Entelegynae</taxon>
        <taxon>Araneoidea</taxon>
        <taxon>Araneidae</taxon>
        <taxon>Araneus</taxon>
    </lineage>
</organism>
<proteinExistence type="predicted"/>
<reference evidence="1 2" key="1">
    <citation type="journal article" date="2019" name="Sci. Rep.">
        <title>Orb-weaving spider Araneus ventricosus genome elucidates the spidroin gene catalogue.</title>
        <authorList>
            <person name="Kono N."/>
            <person name="Nakamura H."/>
            <person name="Ohtoshi R."/>
            <person name="Moran D.A.P."/>
            <person name="Shinohara A."/>
            <person name="Yoshida Y."/>
            <person name="Fujiwara M."/>
            <person name="Mori M."/>
            <person name="Tomita M."/>
            <person name="Arakawa K."/>
        </authorList>
    </citation>
    <scope>NUCLEOTIDE SEQUENCE [LARGE SCALE GENOMIC DNA]</scope>
</reference>
<dbReference type="Proteomes" id="UP000499080">
    <property type="component" value="Unassembled WGS sequence"/>
</dbReference>
<dbReference type="EMBL" id="BGPR01000204">
    <property type="protein sequence ID" value="GBM04552.1"/>
    <property type="molecule type" value="Genomic_DNA"/>
</dbReference>
<evidence type="ECO:0000313" key="1">
    <source>
        <dbReference type="EMBL" id="GBM04552.1"/>
    </source>
</evidence>
<protein>
    <submittedName>
        <fullName evidence="1">Uncharacterized protein</fullName>
    </submittedName>
</protein>
<dbReference type="AlphaFoldDB" id="A0A4Y2CJH1"/>
<keyword evidence="2" id="KW-1185">Reference proteome</keyword>